<dbReference type="GO" id="GO:0005739">
    <property type="term" value="C:mitochondrion"/>
    <property type="evidence" value="ECO:0007669"/>
    <property type="project" value="TreeGrafter"/>
</dbReference>
<dbReference type="PANTHER" id="PTHR19443">
    <property type="entry name" value="HEXOKINASE"/>
    <property type="match status" value="1"/>
</dbReference>
<dbReference type="Gene3D" id="3.30.420.40">
    <property type="match status" value="1"/>
</dbReference>
<evidence type="ECO:0000256" key="6">
    <source>
        <dbReference type="ARBA" id="ARBA00048160"/>
    </source>
</evidence>
<dbReference type="GO" id="GO:0008865">
    <property type="term" value="F:fructokinase activity"/>
    <property type="evidence" value="ECO:0007669"/>
    <property type="project" value="TreeGrafter"/>
</dbReference>
<evidence type="ECO:0000256" key="5">
    <source>
        <dbReference type="ARBA" id="ARBA00047905"/>
    </source>
</evidence>
<dbReference type="SUPFAM" id="SSF53067">
    <property type="entry name" value="Actin-like ATPase domain"/>
    <property type="match status" value="1"/>
</dbReference>
<dbReference type="PROSITE" id="PS51748">
    <property type="entry name" value="HEXOKINASE_2"/>
    <property type="match status" value="1"/>
</dbReference>
<gene>
    <name evidence="9" type="ORF">CGOC_LOCUS2321</name>
</gene>
<proteinExistence type="inferred from homology"/>
<dbReference type="GO" id="GO:0005524">
    <property type="term" value="F:ATP binding"/>
    <property type="evidence" value="ECO:0007669"/>
    <property type="project" value="UniProtKB-UniRule"/>
</dbReference>
<dbReference type="Pfam" id="PF00349">
    <property type="entry name" value="Hexokinase_1"/>
    <property type="match status" value="1"/>
</dbReference>
<dbReference type="GO" id="GO:0006096">
    <property type="term" value="P:glycolytic process"/>
    <property type="evidence" value="ECO:0007669"/>
    <property type="project" value="UniProtKB-KW"/>
</dbReference>
<keyword evidence="10" id="KW-1185">Reference proteome</keyword>
<dbReference type="UniPathway" id="UPA00242"/>
<dbReference type="GO" id="GO:0005829">
    <property type="term" value="C:cytosol"/>
    <property type="evidence" value="ECO:0007669"/>
    <property type="project" value="TreeGrafter"/>
</dbReference>
<dbReference type="Proteomes" id="UP000271889">
    <property type="component" value="Unassembled WGS sequence"/>
</dbReference>
<evidence type="ECO:0000256" key="7">
    <source>
        <dbReference type="RuleBase" id="RU362007"/>
    </source>
</evidence>
<keyword evidence="7" id="KW-0067">ATP-binding</keyword>
<evidence type="ECO:0000256" key="4">
    <source>
        <dbReference type="ARBA" id="ARBA00044613"/>
    </source>
</evidence>
<evidence type="ECO:0000313" key="10">
    <source>
        <dbReference type="Proteomes" id="UP000271889"/>
    </source>
</evidence>
<dbReference type="GO" id="GO:0001678">
    <property type="term" value="P:intracellular glucose homeostasis"/>
    <property type="evidence" value="ECO:0007669"/>
    <property type="project" value="InterPro"/>
</dbReference>
<organism evidence="9 10">
    <name type="scientific">Cylicostephanus goldi</name>
    <name type="common">Nematode worm</name>
    <dbReference type="NCBI Taxonomy" id="71465"/>
    <lineage>
        <taxon>Eukaryota</taxon>
        <taxon>Metazoa</taxon>
        <taxon>Ecdysozoa</taxon>
        <taxon>Nematoda</taxon>
        <taxon>Chromadorea</taxon>
        <taxon>Rhabditida</taxon>
        <taxon>Rhabditina</taxon>
        <taxon>Rhabditomorpha</taxon>
        <taxon>Strongyloidea</taxon>
        <taxon>Strongylidae</taxon>
        <taxon>Cylicostephanus</taxon>
    </lineage>
</organism>
<protein>
    <recommendedName>
        <fullName evidence="7">Phosphotransferase</fullName>
        <ecNumber evidence="7">2.7.1.-</ecNumber>
    </recommendedName>
</protein>
<keyword evidence="7" id="KW-0547">Nucleotide-binding</keyword>
<reference evidence="9 10" key="1">
    <citation type="submission" date="2018-11" db="EMBL/GenBank/DDBJ databases">
        <authorList>
            <consortium name="Pathogen Informatics"/>
        </authorList>
    </citation>
    <scope>NUCLEOTIDE SEQUENCE [LARGE SCALE GENOMIC DNA]</scope>
</reference>
<dbReference type="AlphaFoldDB" id="A0A3P6SD85"/>
<comment type="catalytic activity">
    <reaction evidence="5">
        <text>D-fructose + ATP = D-fructose 6-phosphate + ADP + H(+)</text>
        <dbReference type="Rhea" id="RHEA:16125"/>
        <dbReference type="ChEBI" id="CHEBI:15378"/>
        <dbReference type="ChEBI" id="CHEBI:30616"/>
        <dbReference type="ChEBI" id="CHEBI:37721"/>
        <dbReference type="ChEBI" id="CHEBI:61527"/>
        <dbReference type="ChEBI" id="CHEBI:456216"/>
        <dbReference type="EC" id="2.7.1.1"/>
    </reaction>
    <physiologicalReaction direction="left-to-right" evidence="5">
        <dbReference type="Rhea" id="RHEA:16126"/>
    </physiologicalReaction>
</comment>
<dbReference type="GO" id="GO:0004340">
    <property type="term" value="F:glucokinase activity"/>
    <property type="evidence" value="ECO:0007669"/>
    <property type="project" value="TreeGrafter"/>
</dbReference>
<dbReference type="InterPro" id="IPR001312">
    <property type="entry name" value="Hexokinase"/>
</dbReference>
<name>A0A3P6SD85_CYLGO</name>
<evidence type="ECO:0000256" key="2">
    <source>
        <dbReference type="ARBA" id="ARBA00005028"/>
    </source>
</evidence>
<comment type="pathway">
    <text evidence="1">Carbohydrate degradation; glycolysis; D-glyceraldehyde 3-phosphate and glycerone phosphate from D-glucose: step 1/4.</text>
</comment>
<evidence type="ECO:0000256" key="3">
    <source>
        <dbReference type="ARBA" id="ARBA00023152"/>
    </source>
</evidence>
<dbReference type="PANTHER" id="PTHR19443:SF16">
    <property type="entry name" value="HEXOKINASE TYPE 1-RELATED"/>
    <property type="match status" value="1"/>
</dbReference>
<dbReference type="EC" id="2.7.1.-" evidence="7"/>
<sequence>MPNTISGENAVLKMLPTYIRAMPNGEETGEFLALDLGGSHFRVLFIKLNGREAEMNGKIYHVLEELRKGSGTTVRTSASYFALVITGLM</sequence>
<comment type="pathway">
    <text evidence="2">Carbohydrate metabolism; hexose metabolism.</text>
</comment>
<comment type="similarity">
    <text evidence="7">Belongs to the hexokinase family.</text>
</comment>
<evidence type="ECO:0000313" key="9">
    <source>
        <dbReference type="EMBL" id="VDK52321.1"/>
    </source>
</evidence>
<evidence type="ECO:0000256" key="1">
    <source>
        <dbReference type="ARBA" id="ARBA00004888"/>
    </source>
</evidence>
<accession>A0A3P6SD85</accession>
<dbReference type="GO" id="GO:0006006">
    <property type="term" value="P:glucose metabolic process"/>
    <property type="evidence" value="ECO:0007669"/>
    <property type="project" value="TreeGrafter"/>
</dbReference>
<feature type="domain" description="Hexokinase N-terminal" evidence="8">
    <location>
        <begin position="8"/>
        <end position="72"/>
    </location>
</feature>
<dbReference type="InterPro" id="IPR043129">
    <property type="entry name" value="ATPase_NBD"/>
</dbReference>
<evidence type="ECO:0000259" key="8">
    <source>
        <dbReference type="Pfam" id="PF00349"/>
    </source>
</evidence>
<dbReference type="EMBL" id="UYRV01005128">
    <property type="protein sequence ID" value="VDK52321.1"/>
    <property type="molecule type" value="Genomic_DNA"/>
</dbReference>
<comment type="catalytic activity">
    <reaction evidence="4">
        <text>a D-hexose + ATP = a D-hexose 6-phosphate + ADP + H(+)</text>
        <dbReference type="Rhea" id="RHEA:22740"/>
        <dbReference type="ChEBI" id="CHEBI:4194"/>
        <dbReference type="ChEBI" id="CHEBI:15378"/>
        <dbReference type="ChEBI" id="CHEBI:30616"/>
        <dbReference type="ChEBI" id="CHEBI:229467"/>
        <dbReference type="ChEBI" id="CHEBI:456216"/>
        <dbReference type="EC" id="2.7.1.1"/>
    </reaction>
    <physiologicalReaction direction="left-to-right" evidence="4">
        <dbReference type="Rhea" id="RHEA:22741"/>
    </physiologicalReaction>
</comment>
<keyword evidence="3 7" id="KW-0324">Glycolysis</keyword>
<dbReference type="InterPro" id="IPR022672">
    <property type="entry name" value="Hexokinase_N"/>
</dbReference>
<keyword evidence="7" id="KW-0418">Kinase</keyword>
<keyword evidence="7" id="KW-0808">Transferase</keyword>
<comment type="catalytic activity">
    <reaction evidence="6">
        <text>D-glucose + ATP = D-glucose 6-phosphate + ADP + H(+)</text>
        <dbReference type="Rhea" id="RHEA:17825"/>
        <dbReference type="ChEBI" id="CHEBI:4167"/>
        <dbReference type="ChEBI" id="CHEBI:15378"/>
        <dbReference type="ChEBI" id="CHEBI:30616"/>
        <dbReference type="ChEBI" id="CHEBI:61548"/>
        <dbReference type="ChEBI" id="CHEBI:456216"/>
        <dbReference type="EC" id="2.7.1.1"/>
    </reaction>
    <physiologicalReaction direction="left-to-right" evidence="6">
        <dbReference type="Rhea" id="RHEA:17826"/>
    </physiologicalReaction>
</comment>
<dbReference type="OrthoDB" id="419537at2759"/>
<dbReference type="GO" id="GO:0005536">
    <property type="term" value="F:D-glucose binding"/>
    <property type="evidence" value="ECO:0007669"/>
    <property type="project" value="InterPro"/>
</dbReference>